<comment type="caution">
    <text evidence="3">The sequence shown here is derived from an EMBL/GenBank/DDBJ whole genome shotgun (WGS) entry which is preliminary data.</text>
</comment>
<evidence type="ECO:0000313" key="4">
    <source>
        <dbReference type="Proteomes" id="UP000237631"/>
    </source>
</evidence>
<keyword evidence="4" id="KW-1185">Reference proteome</keyword>
<dbReference type="PANTHER" id="PTHR10622:SF10">
    <property type="entry name" value="HET DOMAIN-CONTAINING PROTEIN"/>
    <property type="match status" value="1"/>
</dbReference>
<feature type="compositionally biased region" description="Polar residues" evidence="1">
    <location>
        <begin position="348"/>
        <end position="363"/>
    </location>
</feature>
<dbReference type="Pfam" id="PF06985">
    <property type="entry name" value="HET"/>
    <property type="match status" value="1"/>
</dbReference>
<dbReference type="PANTHER" id="PTHR10622">
    <property type="entry name" value="HET DOMAIN-CONTAINING PROTEIN"/>
    <property type="match status" value="1"/>
</dbReference>
<accession>A0A2S6BXI8</accession>
<dbReference type="AlphaFoldDB" id="A0A2S6BXI8"/>
<sequence>MRLLHIDTVKLHEYASAEDAPPYIITSHRWLDGEVSLQEVLRRDRDPTVDEKAGMRKIKAFCEFAKAWRDSYERPAPSSEPQQIIPSHVWIDTCCINKESSAELQEAITSMFQWYRQAWCCLAFLHVVETASHSPLEVLHSLKQSVWFTCGWTLQELLAPKCVIFLDASWVVIGHKSHHEPLMTLSHEVVTWRDLKVPLNNYLSQITNIDELILWDYDHTNRVGFEDRLAWMLRRTTTRPEDRAYCILGVCEVYMPLIYGEGKNALKRLHREIRAEHGVDFKDSGQVQVPNLTPHQRRLHAMTFGSPSVEQMPRSSQHERGSSLRPSDRPGHEMENPLRGAERRETQRPATSLPQEQSKQRQPLSAPAIHEQDANLYWIPPRDDQIREALHEYFMRVEKGHVWADDRGFVNVSDILGGSRLRDENVTFDELIEFVKTPAGKSFKIHPTAFANEFSYSSADFEIKLADESDNADPERSQSVPGGSSWPPPNAEEPSSPSSQPITVRRPYQPSAERSVPSKGNHTDYTAMISALDDYFDRKVDSNDPNTYADVYVHAKDLLQAPSCRSASLL</sequence>
<feature type="compositionally biased region" description="Basic and acidic residues" evidence="1">
    <location>
        <begin position="316"/>
        <end position="347"/>
    </location>
</feature>
<dbReference type="OrthoDB" id="20872at2759"/>
<evidence type="ECO:0000313" key="3">
    <source>
        <dbReference type="EMBL" id="PPJ52204.1"/>
    </source>
</evidence>
<dbReference type="InterPro" id="IPR010730">
    <property type="entry name" value="HET"/>
</dbReference>
<protein>
    <recommendedName>
        <fullName evidence="2">Heterokaryon incompatibility domain-containing protein</fullName>
    </recommendedName>
</protein>
<evidence type="ECO:0000256" key="1">
    <source>
        <dbReference type="SAM" id="MobiDB-lite"/>
    </source>
</evidence>
<feature type="compositionally biased region" description="Low complexity" evidence="1">
    <location>
        <begin position="492"/>
        <end position="501"/>
    </location>
</feature>
<feature type="region of interest" description="Disordered" evidence="1">
    <location>
        <begin position="468"/>
        <end position="522"/>
    </location>
</feature>
<gene>
    <name evidence="3" type="ORF">CBER1_09752</name>
</gene>
<dbReference type="STRING" id="357750.A0A2S6BXI8"/>
<organism evidence="3 4">
    <name type="scientific">Cercospora berteroae</name>
    <dbReference type="NCBI Taxonomy" id="357750"/>
    <lineage>
        <taxon>Eukaryota</taxon>
        <taxon>Fungi</taxon>
        <taxon>Dikarya</taxon>
        <taxon>Ascomycota</taxon>
        <taxon>Pezizomycotina</taxon>
        <taxon>Dothideomycetes</taxon>
        <taxon>Dothideomycetidae</taxon>
        <taxon>Mycosphaerellales</taxon>
        <taxon>Mycosphaerellaceae</taxon>
        <taxon>Cercospora</taxon>
    </lineage>
</organism>
<reference evidence="4" key="1">
    <citation type="journal article" date="2017" name="bioRxiv">
        <title>Conservation of a gene cluster reveals novel cercosporin biosynthetic mechanisms and extends production to the genus Colletotrichum.</title>
        <authorList>
            <person name="de Jonge R."/>
            <person name="Ebert M.K."/>
            <person name="Huitt-Roehl C.R."/>
            <person name="Pal P."/>
            <person name="Suttle J.C."/>
            <person name="Spanner R.E."/>
            <person name="Neubauer J.D."/>
            <person name="Jurick W.M.II."/>
            <person name="Stott K.A."/>
            <person name="Secor G.A."/>
            <person name="Thomma B.P.H.J."/>
            <person name="Van de Peer Y."/>
            <person name="Townsend C.A."/>
            <person name="Bolton M.D."/>
        </authorList>
    </citation>
    <scope>NUCLEOTIDE SEQUENCE [LARGE SCALE GENOMIC DNA]</scope>
    <source>
        <strain evidence="4">CBS538.71</strain>
    </source>
</reference>
<feature type="compositionally biased region" description="Polar residues" evidence="1">
    <location>
        <begin position="305"/>
        <end position="315"/>
    </location>
</feature>
<proteinExistence type="predicted"/>
<feature type="domain" description="Heterokaryon incompatibility" evidence="2">
    <location>
        <begin position="87"/>
        <end position="129"/>
    </location>
</feature>
<dbReference type="EMBL" id="PNEN01001713">
    <property type="protein sequence ID" value="PPJ52204.1"/>
    <property type="molecule type" value="Genomic_DNA"/>
</dbReference>
<evidence type="ECO:0000259" key="2">
    <source>
        <dbReference type="Pfam" id="PF06985"/>
    </source>
</evidence>
<name>A0A2S6BXI8_9PEZI</name>
<feature type="region of interest" description="Disordered" evidence="1">
    <location>
        <begin position="305"/>
        <end position="369"/>
    </location>
</feature>
<dbReference type="Proteomes" id="UP000237631">
    <property type="component" value="Unassembled WGS sequence"/>
</dbReference>